<evidence type="ECO:0008006" key="4">
    <source>
        <dbReference type="Google" id="ProtNLM"/>
    </source>
</evidence>
<reference evidence="2 3" key="1">
    <citation type="submission" date="2017-06" db="EMBL/GenBank/DDBJ databases">
        <title>Ant-infecting Ophiocordyceps genomes reveal a high diversity of potential behavioral manipulation genes and a possible major role for enterotoxins.</title>
        <authorList>
            <person name="De Bekker C."/>
            <person name="Evans H.C."/>
            <person name="Brachmann A."/>
            <person name="Hughes D.P."/>
        </authorList>
    </citation>
    <scope>NUCLEOTIDE SEQUENCE [LARGE SCALE GENOMIC DNA]</scope>
    <source>
        <strain evidence="2 3">1348a</strain>
    </source>
</reference>
<proteinExistence type="predicted"/>
<gene>
    <name evidence="2" type="ORF">CDD82_6036</name>
</gene>
<organism evidence="2 3">
    <name type="scientific">Ophiocordyceps australis</name>
    <dbReference type="NCBI Taxonomy" id="1399860"/>
    <lineage>
        <taxon>Eukaryota</taxon>
        <taxon>Fungi</taxon>
        <taxon>Dikarya</taxon>
        <taxon>Ascomycota</taxon>
        <taxon>Pezizomycotina</taxon>
        <taxon>Sordariomycetes</taxon>
        <taxon>Hypocreomycetidae</taxon>
        <taxon>Hypocreales</taxon>
        <taxon>Ophiocordycipitaceae</taxon>
        <taxon>Ophiocordyceps</taxon>
    </lineage>
</organism>
<keyword evidence="3" id="KW-1185">Reference proteome</keyword>
<name>A0A2C5YS07_9HYPO</name>
<evidence type="ECO:0000256" key="1">
    <source>
        <dbReference type="SAM" id="MobiDB-lite"/>
    </source>
</evidence>
<evidence type="ECO:0000313" key="2">
    <source>
        <dbReference type="EMBL" id="PHH72315.1"/>
    </source>
</evidence>
<protein>
    <recommendedName>
        <fullName evidence="4">Phospholipase D</fullName>
    </recommendedName>
</protein>
<evidence type="ECO:0000313" key="3">
    <source>
        <dbReference type="Proteomes" id="UP000224854"/>
    </source>
</evidence>
<dbReference type="InterPro" id="IPR017946">
    <property type="entry name" value="PLC-like_Pdiesterase_TIM-brl"/>
</dbReference>
<sequence>MPANAAPARVAESHALGLSSAGVTESPGNRSMPLESRSPGPKPFYAIAHRVLTSEGVRAAVKHGANAIEIDVQGWKRGAFTSRWELWADHDGTLTSAGDTIRNLFYTIADERQRGADIAFVWLDMKNPDYCNEDDSSEYGCSTLKLMNLARVILQPHGVRVLYDFSTRRGRNYEKLRTMLNPNEAMGLAVRWEERDRMESLGPHNKAQRIYSTGFFNWWFKYDSVKQEIREAIDSQAFGKVFSWTMTTGQTDNGNGMMAHTAIDGLIYGRAALSYDSTWASFGALDDIKSWIKRRPRERYLATAKDSPW</sequence>
<dbReference type="SUPFAM" id="SSF51695">
    <property type="entry name" value="PLC-like phosphodiesterases"/>
    <property type="match status" value="1"/>
</dbReference>
<comment type="caution">
    <text evidence="2">The sequence shown here is derived from an EMBL/GenBank/DDBJ whole genome shotgun (WGS) entry which is preliminary data.</text>
</comment>
<dbReference type="GO" id="GO:0006629">
    <property type="term" value="P:lipid metabolic process"/>
    <property type="evidence" value="ECO:0007669"/>
    <property type="project" value="InterPro"/>
</dbReference>
<dbReference type="AlphaFoldDB" id="A0A2C5YS07"/>
<dbReference type="Gene3D" id="3.20.20.190">
    <property type="entry name" value="Phosphatidylinositol (PI) phosphodiesterase"/>
    <property type="match status" value="1"/>
</dbReference>
<accession>A0A2C5YS07</accession>
<dbReference type="EMBL" id="NJEU01000594">
    <property type="protein sequence ID" value="PHH72315.1"/>
    <property type="molecule type" value="Genomic_DNA"/>
</dbReference>
<dbReference type="GO" id="GO:0008081">
    <property type="term" value="F:phosphoric diester hydrolase activity"/>
    <property type="evidence" value="ECO:0007669"/>
    <property type="project" value="InterPro"/>
</dbReference>
<dbReference type="Proteomes" id="UP000224854">
    <property type="component" value="Unassembled WGS sequence"/>
</dbReference>
<feature type="region of interest" description="Disordered" evidence="1">
    <location>
        <begin position="16"/>
        <end position="39"/>
    </location>
</feature>
<dbReference type="OrthoDB" id="4907280at2759"/>